<dbReference type="Gene3D" id="3.20.20.70">
    <property type="entry name" value="Aldolase class I"/>
    <property type="match status" value="1"/>
</dbReference>
<comment type="catalytic activity">
    <reaction evidence="11 12">
        <text>L-aspartate 4-semialdehyde + pyruvate = (2S,4S)-4-hydroxy-2,3,4,5-tetrahydrodipicolinate + H2O + H(+)</text>
        <dbReference type="Rhea" id="RHEA:34171"/>
        <dbReference type="ChEBI" id="CHEBI:15361"/>
        <dbReference type="ChEBI" id="CHEBI:15377"/>
        <dbReference type="ChEBI" id="CHEBI:15378"/>
        <dbReference type="ChEBI" id="CHEBI:67139"/>
        <dbReference type="ChEBI" id="CHEBI:537519"/>
        <dbReference type="EC" id="4.3.3.7"/>
    </reaction>
</comment>
<comment type="caution">
    <text evidence="12">Was originally thought to be a dihydrodipicolinate synthase (DHDPS), catalyzing the condensation of (S)-aspartate-beta-semialdehyde [(S)-ASA] and pyruvate to dihydrodipicolinate (DHDP). However, it was shown in E.coli that the product of the enzymatic reaction is not dihydrodipicolinate but in fact (4S)-4-hydroxy-2,3,4,5-tetrahydro-(2S)-dipicolinic acid (HTPA), and that the consecutive dehydration reaction leading to DHDP is not spontaneous but catalyzed by DapB.</text>
</comment>
<dbReference type="NCBIfam" id="TIGR00674">
    <property type="entry name" value="dapA"/>
    <property type="match status" value="1"/>
</dbReference>
<feature type="active site" description="Schiff-base intermediate with substrate" evidence="12 14">
    <location>
        <position position="162"/>
    </location>
</feature>
<dbReference type="HAMAP" id="MF_00418">
    <property type="entry name" value="DapA"/>
    <property type="match status" value="1"/>
</dbReference>
<dbReference type="EMBL" id="PVNS01000009">
    <property type="protein sequence ID" value="PRO65180.1"/>
    <property type="molecule type" value="Genomic_DNA"/>
</dbReference>
<keyword evidence="7 12" id="KW-0220">Diaminopimelate biosynthesis</keyword>
<evidence type="ECO:0000313" key="16">
    <source>
        <dbReference type="EMBL" id="PRO65180.1"/>
    </source>
</evidence>
<dbReference type="PANTHER" id="PTHR12128">
    <property type="entry name" value="DIHYDRODIPICOLINATE SYNTHASE"/>
    <property type="match status" value="1"/>
</dbReference>
<evidence type="ECO:0000256" key="7">
    <source>
        <dbReference type="ARBA" id="ARBA00022915"/>
    </source>
</evidence>
<dbReference type="AlphaFoldDB" id="A0A2P6MG19"/>
<dbReference type="GO" id="GO:0019877">
    <property type="term" value="P:diaminopimelate biosynthetic process"/>
    <property type="evidence" value="ECO:0007669"/>
    <property type="project" value="UniProtKB-UniRule"/>
</dbReference>
<keyword evidence="8 12" id="KW-0457">Lysine biosynthesis</keyword>
<comment type="function">
    <text evidence="1 12">Catalyzes the condensation of (S)-aspartate-beta-semialdehyde [(S)-ASA] and pyruvate to 4-hydroxy-tetrahydrodipicolinate (HTPA).</text>
</comment>
<feature type="site" description="Part of a proton relay during catalysis" evidence="12">
    <location>
        <position position="108"/>
    </location>
</feature>
<accession>A0A2P6MG19</accession>
<proteinExistence type="inferred from homology"/>
<evidence type="ECO:0000256" key="8">
    <source>
        <dbReference type="ARBA" id="ARBA00023154"/>
    </source>
</evidence>
<keyword evidence="5 12" id="KW-0963">Cytoplasm</keyword>
<feature type="binding site" evidence="12 15">
    <location>
        <position position="46"/>
    </location>
    <ligand>
        <name>pyruvate</name>
        <dbReference type="ChEBI" id="CHEBI:15361"/>
    </ligand>
</feature>
<keyword evidence="6 12" id="KW-0028">Amino-acid biosynthesis</keyword>
<keyword evidence="10 12" id="KW-0704">Schiff base</keyword>
<dbReference type="OrthoDB" id="9782828at2"/>
<evidence type="ECO:0000256" key="1">
    <source>
        <dbReference type="ARBA" id="ARBA00003294"/>
    </source>
</evidence>
<comment type="pathway">
    <text evidence="2 12">Amino-acid biosynthesis; L-lysine biosynthesis via DAP pathway; (S)-tetrahydrodipicolinate from L-aspartate: step 3/4.</text>
</comment>
<dbReference type="InterPro" id="IPR002220">
    <property type="entry name" value="DapA-like"/>
</dbReference>
<dbReference type="PROSITE" id="PS00666">
    <property type="entry name" value="DHDPS_2"/>
    <property type="match status" value="1"/>
</dbReference>
<dbReference type="GO" id="GO:0008840">
    <property type="term" value="F:4-hydroxy-tetrahydrodipicolinate synthase activity"/>
    <property type="evidence" value="ECO:0007669"/>
    <property type="project" value="UniProtKB-UniRule"/>
</dbReference>
<keyword evidence="17" id="KW-1185">Reference proteome</keyword>
<evidence type="ECO:0000256" key="6">
    <source>
        <dbReference type="ARBA" id="ARBA00022605"/>
    </source>
</evidence>
<comment type="similarity">
    <text evidence="3 12 13">Belongs to the DapA family.</text>
</comment>
<organism evidence="16 17">
    <name type="scientific">Alkalicoccus urumqiensis</name>
    <name type="common">Bacillus urumqiensis</name>
    <dbReference type="NCBI Taxonomy" id="1548213"/>
    <lineage>
        <taxon>Bacteria</taxon>
        <taxon>Bacillati</taxon>
        <taxon>Bacillota</taxon>
        <taxon>Bacilli</taxon>
        <taxon>Bacillales</taxon>
        <taxon>Bacillaceae</taxon>
        <taxon>Alkalicoccus</taxon>
    </lineage>
</organism>
<dbReference type="InterPro" id="IPR020625">
    <property type="entry name" value="Schiff_base-form_aldolases_AS"/>
</dbReference>
<evidence type="ECO:0000313" key="17">
    <source>
        <dbReference type="Proteomes" id="UP000243650"/>
    </source>
</evidence>
<dbReference type="Proteomes" id="UP000243650">
    <property type="component" value="Unassembled WGS sequence"/>
</dbReference>
<evidence type="ECO:0000256" key="4">
    <source>
        <dbReference type="ARBA" id="ARBA00012086"/>
    </source>
</evidence>
<dbReference type="InterPro" id="IPR013785">
    <property type="entry name" value="Aldolase_TIM"/>
</dbReference>
<dbReference type="Pfam" id="PF00701">
    <property type="entry name" value="DHDPS"/>
    <property type="match status" value="1"/>
</dbReference>
<protein>
    <recommendedName>
        <fullName evidence="4 12">4-hydroxy-tetrahydrodipicolinate synthase</fullName>
        <shortName evidence="12">HTPA synthase</shortName>
        <ecNumber evidence="4 12">4.3.3.7</ecNumber>
    </recommendedName>
</protein>
<dbReference type="PROSITE" id="PS00665">
    <property type="entry name" value="DHDPS_1"/>
    <property type="match status" value="1"/>
</dbReference>
<evidence type="ECO:0000256" key="5">
    <source>
        <dbReference type="ARBA" id="ARBA00022490"/>
    </source>
</evidence>
<feature type="binding site" evidence="12 15">
    <location>
        <position position="204"/>
    </location>
    <ligand>
        <name>pyruvate</name>
        <dbReference type="ChEBI" id="CHEBI:15361"/>
    </ligand>
</feature>
<keyword evidence="9 12" id="KW-0456">Lyase</keyword>
<feature type="site" description="Part of a proton relay during catalysis" evidence="12">
    <location>
        <position position="45"/>
    </location>
</feature>
<evidence type="ECO:0000256" key="2">
    <source>
        <dbReference type="ARBA" id="ARBA00005120"/>
    </source>
</evidence>
<evidence type="ECO:0000256" key="3">
    <source>
        <dbReference type="ARBA" id="ARBA00007592"/>
    </source>
</evidence>
<dbReference type="SMART" id="SM01130">
    <property type="entry name" value="DHDPS"/>
    <property type="match status" value="1"/>
</dbReference>
<evidence type="ECO:0000256" key="10">
    <source>
        <dbReference type="ARBA" id="ARBA00023270"/>
    </source>
</evidence>
<comment type="subunit">
    <text evidence="12">Homotetramer; dimer of dimers.</text>
</comment>
<evidence type="ECO:0000256" key="9">
    <source>
        <dbReference type="ARBA" id="ARBA00023239"/>
    </source>
</evidence>
<gene>
    <name evidence="12" type="primary">dapA</name>
    <name evidence="16" type="ORF">C6I21_10255</name>
</gene>
<feature type="active site" description="Proton donor/acceptor" evidence="12 14">
    <location>
        <position position="134"/>
    </location>
</feature>
<evidence type="ECO:0000256" key="15">
    <source>
        <dbReference type="PIRSR" id="PIRSR001365-2"/>
    </source>
</evidence>
<evidence type="ECO:0000256" key="11">
    <source>
        <dbReference type="ARBA" id="ARBA00047836"/>
    </source>
</evidence>
<dbReference type="InterPro" id="IPR020624">
    <property type="entry name" value="Schiff_base-form_aldolases_CS"/>
</dbReference>
<evidence type="ECO:0000256" key="13">
    <source>
        <dbReference type="PIRNR" id="PIRNR001365"/>
    </source>
</evidence>
<dbReference type="GO" id="GO:0005829">
    <property type="term" value="C:cytosol"/>
    <property type="evidence" value="ECO:0007669"/>
    <property type="project" value="TreeGrafter"/>
</dbReference>
<dbReference type="RefSeq" id="WP_105959380.1">
    <property type="nucleotide sequence ID" value="NZ_PVNS01000009.1"/>
</dbReference>
<dbReference type="PRINTS" id="PR00146">
    <property type="entry name" value="DHPICSNTHASE"/>
</dbReference>
<dbReference type="PANTHER" id="PTHR12128:SF66">
    <property type="entry name" value="4-HYDROXY-2-OXOGLUTARATE ALDOLASE, MITOCHONDRIAL"/>
    <property type="match status" value="1"/>
</dbReference>
<evidence type="ECO:0000256" key="14">
    <source>
        <dbReference type="PIRSR" id="PIRSR001365-1"/>
    </source>
</evidence>
<comment type="subcellular location">
    <subcellularLocation>
        <location evidence="12">Cytoplasm</location>
    </subcellularLocation>
</comment>
<sequence>MKLGRVITAMVTPFDEKGKVDHEQLKPLIDTLITRGTEGIVIGGTTGESATLSMQEKADLYRAGVEAAAGRIPVIAGTGMNDTHATAELSRQAEKDGVDGVMLVAPYYNKPSQQGMYEHFRAIAEKIDIPVMIYNVPGRTMVNILPETTIALSHIPNITAVKEASGNLDQMSAIIAGTSHDFQVYSGDDSLTLPAAAVGADGIVSVSSHIIGSEMQEMLRHYHDGRTEQAAALHRKLVPFMHAMFLAPSPTPVKTALSMQGVQVGGVRLPLIPLNEEERRLVSEAMDAVTGINPTHLR</sequence>
<dbReference type="EC" id="4.3.3.7" evidence="4 12"/>
<reference evidence="16 17" key="1">
    <citation type="submission" date="2018-03" db="EMBL/GenBank/DDBJ databases">
        <title>Bacillus urumqiensis sp. nov., a moderately haloalkaliphilic bacterium isolated from a salt lake.</title>
        <authorList>
            <person name="Zhao B."/>
            <person name="Liao Z."/>
        </authorList>
    </citation>
    <scope>NUCLEOTIDE SEQUENCE [LARGE SCALE GENOMIC DNA]</scope>
    <source>
        <strain evidence="16 17">BZ-SZ-XJ18</strain>
    </source>
</reference>
<dbReference type="SUPFAM" id="SSF51569">
    <property type="entry name" value="Aldolase"/>
    <property type="match status" value="1"/>
</dbReference>
<comment type="caution">
    <text evidence="16">The sequence shown here is derived from an EMBL/GenBank/DDBJ whole genome shotgun (WGS) entry which is preliminary data.</text>
</comment>
<dbReference type="PIRSF" id="PIRSF001365">
    <property type="entry name" value="DHDPS"/>
    <property type="match status" value="1"/>
</dbReference>
<name>A0A2P6MG19_ALKUR</name>
<dbReference type="InterPro" id="IPR005263">
    <property type="entry name" value="DapA"/>
</dbReference>
<dbReference type="UniPathway" id="UPA00034">
    <property type="reaction ID" value="UER00017"/>
</dbReference>
<dbReference type="CDD" id="cd00950">
    <property type="entry name" value="DHDPS"/>
    <property type="match status" value="1"/>
</dbReference>
<dbReference type="GO" id="GO:0009089">
    <property type="term" value="P:lysine biosynthetic process via diaminopimelate"/>
    <property type="evidence" value="ECO:0007669"/>
    <property type="project" value="UniProtKB-UniRule"/>
</dbReference>
<evidence type="ECO:0000256" key="12">
    <source>
        <dbReference type="HAMAP-Rule" id="MF_00418"/>
    </source>
</evidence>